<gene>
    <name evidence="1" type="ORF">Zmor_024881</name>
</gene>
<dbReference type="PANTHER" id="PTHR43721">
    <property type="entry name" value="ELONGATION FACTOR TU-RELATED"/>
    <property type="match status" value="1"/>
</dbReference>
<dbReference type="Proteomes" id="UP001168821">
    <property type="component" value="Unassembled WGS sequence"/>
</dbReference>
<keyword evidence="2" id="KW-1185">Reference proteome</keyword>
<evidence type="ECO:0000313" key="2">
    <source>
        <dbReference type="Proteomes" id="UP001168821"/>
    </source>
</evidence>
<dbReference type="PANTHER" id="PTHR43721:SF3">
    <property type="entry name" value="GTP-BINDING PROTEIN 2"/>
    <property type="match status" value="1"/>
</dbReference>
<reference evidence="1" key="1">
    <citation type="journal article" date="2023" name="G3 (Bethesda)">
        <title>Whole genome assemblies of Zophobas morio and Tenebrio molitor.</title>
        <authorList>
            <person name="Kaur S."/>
            <person name="Stinson S.A."/>
            <person name="diCenzo G.C."/>
        </authorList>
    </citation>
    <scope>NUCLEOTIDE SEQUENCE</scope>
    <source>
        <strain evidence="1">QUZm001</strain>
    </source>
</reference>
<evidence type="ECO:0000313" key="1">
    <source>
        <dbReference type="EMBL" id="KAJ3642063.1"/>
    </source>
</evidence>
<dbReference type="GO" id="GO:0003746">
    <property type="term" value="F:translation elongation factor activity"/>
    <property type="evidence" value="ECO:0007669"/>
    <property type="project" value="TreeGrafter"/>
</dbReference>
<dbReference type="InterPro" id="IPR050055">
    <property type="entry name" value="EF-Tu_GTPase"/>
</dbReference>
<accession>A0AA38HQI3</accession>
<protein>
    <submittedName>
        <fullName evidence="1">Uncharacterized protein</fullName>
    </submittedName>
</protein>
<organism evidence="1 2">
    <name type="scientific">Zophobas morio</name>
    <dbReference type="NCBI Taxonomy" id="2755281"/>
    <lineage>
        <taxon>Eukaryota</taxon>
        <taxon>Metazoa</taxon>
        <taxon>Ecdysozoa</taxon>
        <taxon>Arthropoda</taxon>
        <taxon>Hexapoda</taxon>
        <taxon>Insecta</taxon>
        <taxon>Pterygota</taxon>
        <taxon>Neoptera</taxon>
        <taxon>Endopterygota</taxon>
        <taxon>Coleoptera</taxon>
        <taxon>Polyphaga</taxon>
        <taxon>Cucujiformia</taxon>
        <taxon>Tenebrionidae</taxon>
        <taxon>Zophobas</taxon>
    </lineage>
</organism>
<name>A0AA38HQI3_9CUCU</name>
<sequence>MDWSVSLFNPNPSVDYRVDDFTLDNKKNQDFLPPEPQLGNVEYKLKIVNPNNQRFEHLVTQLKWRLGEGNGAAIYQIGVEDCGILAGLTQWDMTSSLQTLQRMAFELGATTTVLKERVLENGRRIAQVLVRKTDL</sequence>
<dbReference type="AlphaFoldDB" id="A0AA38HQI3"/>
<comment type="caution">
    <text evidence="1">The sequence shown here is derived from an EMBL/GenBank/DDBJ whole genome shotgun (WGS) entry which is preliminary data.</text>
</comment>
<dbReference type="EMBL" id="JALNTZ010000008">
    <property type="protein sequence ID" value="KAJ3642063.1"/>
    <property type="molecule type" value="Genomic_DNA"/>
</dbReference>
<proteinExistence type="predicted"/>